<evidence type="ECO:0008006" key="4">
    <source>
        <dbReference type="Google" id="ProtNLM"/>
    </source>
</evidence>
<reference evidence="3" key="2">
    <citation type="submission" date="2012-11" db="EMBL/GenBank/DDBJ databases">
        <authorList>
            <person name="Kuo A."/>
            <person name="Curtis B.A."/>
            <person name="Tanifuji G."/>
            <person name="Burki F."/>
            <person name="Gruber A."/>
            <person name="Irimia M."/>
            <person name="Maruyama S."/>
            <person name="Arias M.C."/>
            <person name="Ball S.G."/>
            <person name="Gile G.H."/>
            <person name="Hirakawa Y."/>
            <person name="Hopkins J.F."/>
            <person name="Rensing S.A."/>
            <person name="Schmutz J."/>
            <person name="Symeonidi A."/>
            <person name="Elias M."/>
            <person name="Eveleigh R.J."/>
            <person name="Herman E.K."/>
            <person name="Klute M.J."/>
            <person name="Nakayama T."/>
            <person name="Obornik M."/>
            <person name="Reyes-Prieto A."/>
            <person name="Armbrust E.V."/>
            <person name="Aves S.J."/>
            <person name="Beiko R.G."/>
            <person name="Coutinho P."/>
            <person name="Dacks J.B."/>
            <person name="Durnford D.G."/>
            <person name="Fast N.M."/>
            <person name="Green B.R."/>
            <person name="Grisdale C."/>
            <person name="Hempe F."/>
            <person name="Henrissat B."/>
            <person name="Hoppner M.P."/>
            <person name="Ishida K.-I."/>
            <person name="Kim E."/>
            <person name="Koreny L."/>
            <person name="Kroth P.G."/>
            <person name="Liu Y."/>
            <person name="Malik S.-B."/>
            <person name="Maier U.G."/>
            <person name="McRose D."/>
            <person name="Mock T."/>
            <person name="Neilson J.A."/>
            <person name="Onodera N.T."/>
            <person name="Poole A.M."/>
            <person name="Pritham E.J."/>
            <person name="Richards T.A."/>
            <person name="Rocap G."/>
            <person name="Roy S.W."/>
            <person name="Sarai C."/>
            <person name="Schaack S."/>
            <person name="Shirato S."/>
            <person name="Slamovits C.H."/>
            <person name="Spencer D.F."/>
            <person name="Suzuki S."/>
            <person name="Worden A.Z."/>
            <person name="Zauner S."/>
            <person name="Barry K."/>
            <person name="Bell C."/>
            <person name="Bharti A.K."/>
            <person name="Crow J.A."/>
            <person name="Grimwood J."/>
            <person name="Kramer R."/>
            <person name="Lindquist E."/>
            <person name="Lucas S."/>
            <person name="Salamov A."/>
            <person name="McFadden G.I."/>
            <person name="Lane C.E."/>
            <person name="Keeling P.J."/>
            <person name="Gray M.W."/>
            <person name="Grigoriev I.V."/>
            <person name="Archibald J.M."/>
        </authorList>
    </citation>
    <scope>NUCLEOTIDE SEQUENCE</scope>
    <source>
        <strain evidence="3">CCMP2712</strain>
    </source>
</reference>
<dbReference type="GeneID" id="17305911"/>
<name>L1JMG0_GUITC</name>
<organism evidence="1">
    <name type="scientific">Guillardia theta (strain CCMP2712)</name>
    <name type="common">Cryptophyte</name>
    <dbReference type="NCBI Taxonomy" id="905079"/>
    <lineage>
        <taxon>Eukaryota</taxon>
        <taxon>Cryptophyceae</taxon>
        <taxon>Pyrenomonadales</taxon>
        <taxon>Geminigeraceae</taxon>
        <taxon>Guillardia</taxon>
    </lineage>
</organism>
<dbReference type="Proteomes" id="UP000011087">
    <property type="component" value="Unassembled WGS sequence"/>
</dbReference>
<keyword evidence="3" id="KW-1185">Reference proteome</keyword>
<dbReference type="EnsemblProtists" id="EKX49449">
    <property type="protein sequence ID" value="EKX49449"/>
    <property type="gene ID" value="GUITHDRAFT_104978"/>
</dbReference>
<dbReference type="AlphaFoldDB" id="L1JMG0"/>
<evidence type="ECO:0000313" key="3">
    <source>
        <dbReference type="Proteomes" id="UP000011087"/>
    </source>
</evidence>
<dbReference type="PaxDb" id="55529-EKX49449"/>
<evidence type="ECO:0000313" key="1">
    <source>
        <dbReference type="EMBL" id="EKX49449.1"/>
    </source>
</evidence>
<proteinExistence type="predicted"/>
<protein>
    <recommendedName>
        <fullName evidence="4">PDZ domain-containing protein</fullName>
    </recommendedName>
</protein>
<dbReference type="EMBL" id="JH992982">
    <property type="protein sequence ID" value="EKX49449.1"/>
    <property type="molecule type" value="Genomic_DNA"/>
</dbReference>
<evidence type="ECO:0000313" key="2">
    <source>
        <dbReference type="EnsemblProtists" id="EKX49449"/>
    </source>
</evidence>
<sequence>MRDEEGHKQDDEEYSQPRICEGDWLLSIGDIDVNADRANKSELVNRLVMHGEQGERVRLVMQRTDKTIYSVTLRRHYAAPGEPRIDILRC</sequence>
<dbReference type="HOGENOM" id="CLU_2445445_0_0_1"/>
<reference evidence="1 3" key="1">
    <citation type="journal article" date="2012" name="Nature">
        <title>Algal genomes reveal evolutionary mosaicism and the fate of nucleomorphs.</title>
        <authorList>
            <consortium name="DOE Joint Genome Institute"/>
            <person name="Curtis B.A."/>
            <person name="Tanifuji G."/>
            <person name="Burki F."/>
            <person name="Gruber A."/>
            <person name="Irimia M."/>
            <person name="Maruyama S."/>
            <person name="Arias M.C."/>
            <person name="Ball S.G."/>
            <person name="Gile G.H."/>
            <person name="Hirakawa Y."/>
            <person name="Hopkins J.F."/>
            <person name="Kuo A."/>
            <person name="Rensing S.A."/>
            <person name="Schmutz J."/>
            <person name="Symeonidi A."/>
            <person name="Elias M."/>
            <person name="Eveleigh R.J."/>
            <person name="Herman E.K."/>
            <person name="Klute M.J."/>
            <person name="Nakayama T."/>
            <person name="Obornik M."/>
            <person name="Reyes-Prieto A."/>
            <person name="Armbrust E.V."/>
            <person name="Aves S.J."/>
            <person name="Beiko R.G."/>
            <person name="Coutinho P."/>
            <person name="Dacks J.B."/>
            <person name="Durnford D.G."/>
            <person name="Fast N.M."/>
            <person name="Green B.R."/>
            <person name="Grisdale C.J."/>
            <person name="Hempel F."/>
            <person name="Henrissat B."/>
            <person name="Hoppner M.P."/>
            <person name="Ishida K."/>
            <person name="Kim E."/>
            <person name="Koreny L."/>
            <person name="Kroth P.G."/>
            <person name="Liu Y."/>
            <person name="Malik S.B."/>
            <person name="Maier U.G."/>
            <person name="McRose D."/>
            <person name="Mock T."/>
            <person name="Neilson J.A."/>
            <person name="Onodera N.T."/>
            <person name="Poole A.M."/>
            <person name="Pritham E.J."/>
            <person name="Richards T.A."/>
            <person name="Rocap G."/>
            <person name="Roy S.W."/>
            <person name="Sarai C."/>
            <person name="Schaack S."/>
            <person name="Shirato S."/>
            <person name="Slamovits C.H."/>
            <person name="Spencer D.F."/>
            <person name="Suzuki S."/>
            <person name="Worden A.Z."/>
            <person name="Zauner S."/>
            <person name="Barry K."/>
            <person name="Bell C."/>
            <person name="Bharti A.K."/>
            <person name="Crow J.A."/>
            <person name="Grimwood J."/>
            <person name="Kramer R."/>
            <person name="Lindquist E."/>
            <person name="Lucas S."/>
            <person name="Salamov A."/>
            <person name="McFadden G.I."/>
            <person name="Lane C.E."/>
            <person name="Keeling P.J."/>
            <person name="Gray M.W."/>
            <person name="Grigoriev I.V."/>
            <person name="Archibald J.M."/>
        </authorList>
    </citation>
    <scope>NUCLEOTIDE SEQUENCE</scope>
    <source>
        <strain evidence="1 3">CCMP2712</strain>
    </source>
</reference>
<dbReference type="RefSeq" id="XP_005836429.1">
    <property type="nucleotide sequence ID" value="XM_005836372.1"/>
</dbReference>
<accession>L1JMG0</accession>
<gene>
    <name evidence="1" type="ORF">GUITHDRAFT_104978</name>
</gene>
<reference evidence="2" key="3">
    <citation type="submission" date="2016-03" db="UniProtKB">
        <authorList>
            <consortium name="EnsemblProtists"/>
        </authorList>
    </citation>
    <scope>IDENTIFICATION</scope>
</reference>
<dbReference type="KEGG" id="gtt:GUITHDRAFT_104978"/>